<dbReference type="AlphaFoldDB" id="A0A3R6CU29"/>
<dbReference type="PANTHER" id="PTHR42715:SF10">
    <property type="entry name" value="BETA-GLUCOSIDASE"/>
    <property type="match status" value="1"/>
</dbReference>
<comment type="similarity">
    <text evidence="1">Belongs to the glycosyl hydrolase 3 family.</text>
</comment>
<evidence type="ECO:0000313" key="5">
    <source>
        <dbReference type="EMBL" id="RHA90963.1"/>
    </source>
</evidence>
<dbReference type="Pfam" id="PF01915">
    <property type="entry name" value="Glyco_hydro_3_C"/>
    <property type="match status" value="1"/>
</dbReference>
<dbReference type="InterPro" id="IPR017853">
    <property type="entry name" value="GH"/>
</dbReference>
<dbReference type="Pfam" id="PF14310">
    <property type="entry name" value="Fn3-like"/>
    <property type="match status" value="1"/>
</dbReference>
<sequence>MKKPKYRLFTILSVVFLILGILMTTVGGHFSTVLTVAMEGSTTDKETAEMTYADGLAMNVELEEEGLVLLKNENQTLPLSAGKVNVFGEHASNMVYNGSGSSAGNANGAVTIKEGLEEAGLEVNNDLWSYIEKNTTANNDTSVHEGNEVDISGYPINEMSVDLYTGDYSFEKLKEYSENAIVVIGRVGGEGQDLPRIGFGEDGTESYLELNENEKNLLKTLKEKGFKTTVLINSSYAMELGFIDQAEYGVEAAVWIGGPGIAGATAVGEALTGKINPSGRLVDTYAYDLTTQSTYYTSDYNYYYSAEDAAKIYGGFSNYSEGIYVGYRWYETADAEGYWNNISNEYGNGYDGVVQYPFGYGMSYTTFAQKITTAEEKDGVVNFEVEVTNTGDTCAGKDVIQLYCETPYTPGGTEKSKVVLCAFEKTALLQPGETGTYSLSVALEDIASYDETAADGNGAYVLDAGDYAFYLSENAHSWSAIDTQDAEKYFAYALDSQIVYDESNKRSSDEIVASNQFLDAENDIPKLSRANGFANAEETIFSEIEDIALEKTDTMYDLLINKSSEAGEYQGELLDNTTGADKKYTMDDMAGVPYDDEKWNEFVSQMSVEDMMTLIGTGGWSTAAIDSIGKAKTTDIDGPFGLSNFVQNELGNSESVCVSYCSEVVVASTWNKELVNRYGQTVGNEGNATGVSGWYAPGANLHRSSFSGRNPEYYSEDSYLSGVMCSNMVEGALSRGLYVYVKHFAFNDQEANRTNKENCWMSEQTAREIYLKPFEMAVKDGGATGLMASYMWFEGKWCGGNYNLMTNVVRKEWGFTGMIVTDNYCGTWMNPTKAIMAGTDLILSNASREVDASVASTDEGISAMKAACKNILYTISDAAGKREIAARAGFDWWRLTYIGTQIIFYGCAALFAVIAYIKYWKWLKNAVTVEVEENK</sequence>
<organism evidence="5 6">
    <name type="scientific">Roseburia inulinivorans</name>
    <dbReference type="NCBI Taxonomy" id="360807"/>
    <lineage>
        <taxon>Bacteria</taxon>
        <taxon>Bacillati</taxon>
        <taxon>Bacillota</taxon>
        <taxon>Clostridia</taxon>
        <taxon>Lachnospirales</taxon>
        <taxon>Lachnospiraceae</taxon>
        <taxon>Roseburia</taxon>
    </lineage>
</organism>
<dbReference type="SUPFAM" id="SSF51445">
    <property type="entry name" value="(Trans)glycosidases"/>
    <property type="match status" value="1"/>
</dbReference>
<dbReference type="Gene3D" id="2.60.40.10">
    <property type="entry name" value="Immunoglobulins"/>
    <property type="match status" value="1"/>
</dbReference>
<dbReference type="Gene3D" id="3.40.50.1700">
    <property type="entry name" value="Glycoside hydrolase family 3 C-terminal domain"/>
    <property type="match status" value="1"/>
</dbReference>
<keyword evidence="3" id="KW-0472">Membrane</keyword>
<dbReference type="GO" id="GO:0005975">
    <property type="term" value="P:carbohydrate metabolic process"/>
    <property type="evidence" value="ECO:0007669"/>
    <property type="project" value="InterPro"/>
</dbReference>
<dbReference type="Pfam" id="PF00933">
    <property type="entry name" value="Glyco_hydro_3"/>
    <property type="match status" value="1"/>
</dbReference>
<keyword evidence="2" id="KW-0378">Hydrolase</keyword>
<evidence type="ECO:0000256" key="1">
    <source>
        <dbReference type="ARBA" id="ARBA00005336"/>
    </source>
</evidence>
<evidence type="ECO:0000259" key="4">
    <source>
        <dbReference type="SMART" id="SM01217"/>
    </source>
</evidence>
<dbReference type="InterPro" id="IPR001764">
    <property type="entry name" value="Glyco_hydro_3_N"/>
</dbReference>
<dbReference type="PRINTS" id="PR00133">
    <property type="entry name" value="GLHYDRLASE3"/>
</dbReference>
<dbReference type="PANTHER" id="PTHR42715">
    <property type="entry name" value="BETA-GLUCOSIDASE"/>
    <property type="match status" value="1"/>
</dbReference>
<dbReference type="EMBL" id="QSFX01000003">
    <property type="protein sequence ID" value="RHA90963.1"/>
    <property type="molecule type" value="Genomic_DNA"/>
</dbReference>
<keyword evidence="3" id="KW-1133">Transmembrane helix</keyword>
<reference evidence="5 6" key="1">
    <citation type="submission" date="2018-08" db="EMBL/GenBank/DDBJ databases">
        <title>A genome reference for cultivated species of the human gut microbiota.</title>
        <authorList>
            <person name="Zou Y."/>
            <person name="Xue W."/>
            <person name="Luo G."/>
        </authorList>
    </citation>
    <scope>NUCLEOTIDE SEQUENCE [LARGE SCALE GENOMIC DNA]</scope>
    <source>
        <strain evidence="5 6">AM42-1AC</strain>
    </source>
</reference>
<dbReference type="InterPro" id="IPR036962">
    <property type="entry name" value="Glyco_hydro_3_N_sf"/>
</dbReference>
<evidence type="ECO:0000313" key="6">
    <source>
        <dbReference type="Proteomes" id="UP000283492"/>
    </source>
</evidence>
<name>A0A3R6CU29_9FIRM</name>
<dbReference type="InterPro" id="IPR013783">
    <property type="entry name" value="Ig-like_fold"/>
</dbReference>
<dbReference type="InterPro" id="IPR002772">
    <property type="entry name" value="Glyco_hydro_3_C"/>
</dbReference>
<dbReference type="Gene3D" id="3.20.20.300">
    <property type="entry name" value="Glycoside hydrolase, family 3, N-terminal domain"/>
    <property type="match status" value="1"/>
</dbReference>
<comment type="caution">
    <text evidence="5">The sequence shown here is derived from an EMBL/GenBank/DDBJ whole genome shotgun (WGS) entry which is preliminary data.</text>
</comment>
<proteinExistence type="inferred from homology"/>
<keyword evidence="3" id="KW-0812">Transmembrane</keyword>
<gene>
    <name evidence="5" type="ORF">DW914_03195</name>
</gene>
<feature type="domain" description="Fibronectin type III-like" evidence="4">
    <location>
        <begin position="398"/>
        <end position="475"/>
    </location>
</feature>
<dbReference type="InterPro" id="IPR050288">
    <property type="entry name" value="Cellulose_deg_GH3"/>
</dbReference>
<evidence type="ECO:0000256" key="3">
    <source>
        <dbReference type="SAM" id="Phobius"/>
    </source>
</evidence>
<dbReference type="Proteomes" id="UP000283492">
    <property type="component" value="Unassembled WGS sequence"/>
</dbReference>
<accession>A0A3R6CU29</accession>
<dbReference type="InterPro" id="IPR036881">
    <property type="entry name" value="Glyco_hydro_3_C_sf"/>
</dbReference>
<dbReference type="SUPFAM" id="SSF52279">
    <property type="entry name" value="Beta-D-glucan exohydrolase, C-terminal domain"/>
    <property type="match status" value="1"/>
</dbReference>
<protein>
    <submittedName>
        <fullName evidence="5">Beta-glucosidase</fullName>
    </submittedName>
</protein>
<feature type="transmembrane region" description="Helical" evidence="3">
    <location>
        <begin position="892"/>
        <end position="917"/>
    </location>
</feature>
<dbReference type="SMART" id="SM01217">
    <property type="entry name" value="Fn3_like"/>
    <property type="match status" value="1"/>
</dbReference>
<dbReference type="RefSeq" id="WP_118579724.1">
    <property type="nucleotide sequence ID" value="NZ_CABJFX010000003.1"/>
</dbReference>
<dbReference type="InterPro" id="IPR026891">
    <property type="entry name" value="Fn3-like"/>
</dbReference>
<evidence type="ECO:0000256" key="2">
    <source>
        <dbReference type="ARBA" id="ARBA00022801"/>
    </source>
</evidence>
<dbReference type="GO" id="GO:0004553">
    <property type="term" value="F:hydrolase activity, hydrolyzing O-glycosyl compounds"/>
    <property type="evidence" value="ECO:0007669"/>
    <property type="project" value="InterPro"/>
</dbReference>